<evidence type="ECO:0000259" key="10">
    <source>
        <dbReference type="PROSITE" id="PS00125"/>
    </source>
</evidence>
<keyword evidence="5" id="KW-0464">Manganese</keyword>
<keyword evidence="2" id="KW-0479">Metal-binding</keyword>
<evidence type="ECO:0000313" key="11">
    <source>
        <dbReference type="EMBL" id="PAA83181.1"/>
    </source>
</evidence>
<dbReference type="EC" id="3.1.3.16" evidence="8"/>
<dbReference type="PANTHER" id="PTHR11668:SF300">
    <property type="entry name" value="SERINE_THREONINE-PROTEIN PHOSPHATASE"/>
    <property type="match status" value="1"/>
</dbReference>
<comment type="caution">
    <text evidence="11">The sequence shown here is derived from an EMBL/GenBank/DDBJ whole genome shotgun (WGS) entry which is preliminary data.</text>
</comment>
<evidence type="ECO:0000256" key="1">
    <source>
        <dbReference type="ARBA" id="ARBA00001936"/>
    </source>
</evidence>
<dbReference type="InterPro" id="IPR004843">
    <property type="entry name" value="Calcineurin-like_PHP"/>
</dbReference>
<feature type="region of interest" description="Disordered" evidence="9">
    <location>
        <begin position="333"/>
        <end position="372"/>
    </location>
</feature>
<keyword evidence="4" id="KW-0904">Protein phosphatase</keyword>
<evidence type="ECO:0000256" key="5">
    <source>
        <dbReference type="ARBA" id="ARBA00023211"/>
    </source>
</evidence>
<organism evidence="11 12">
    <name type="scientific">Macrostomum lignano</name>
    <dbReference type="NCBI Taxonomy" id="282301"/>
    <lineage>
        <taxon>Eukaryota</taxon>
        <taxon>Metazoa</taxon>
        <taxon>Spiralia</taxon>
        <taxon>Lophotrochozoa</taxon>
        <taxon>Platyhelminthes</taxon>
        <taxon>Rhabditophora</taxon>
        <taxon>Macrostomorpha</taxon>
        <taxon>Macrostomida</taxon>
        <taxon>Macrostomidae</taxon>
        <taxon>Macrostomum</taxon>
    </lineage>
</organism>
<comment type="similarity">
    <text evidence="8">Belongs to the PPP phosphatase family.</text>
</comment>
<gene>
    <name evidence="11" type="ORF">BOX15_Mlig019823g3</name>
</gene>
<feature type="compositionally biased region" description="Low complexity" evidence="9">
    <location>
        <begin position="349"/>
        <end position="358"/>
    </location>
</feature>
<protein>
    <recommendedName>
        <fullName evidence="8">Serine/threonine-protein phosphatase</fullName>
        <ecNumber evidence="8">3.1.3.16</ecNumber>
    </recommendedName>
</protein>
<comment type="catalytic activity">
    <reaction evidence="6">
        <text>O-phospho-L-seryl-[protein] + H2O = L-seryl-[protein] + phosphate</text>
        <dbReference type="Rhea" id="RHEA:20629"/>
        <dbReference type="Rhea" id="RHEA-COMP:9863"/>
        <dbReference type="Rhea" id="RHEA-COMP:11604"/>
        <dbReference type="ChEBI" id="CHEBI:15377"/>
        <dbReference type="ChEBI" id="CHEBI:29999"/>
        <dbReference type="ChEBI" id="CHEBI:43474"/>
        <dbReference type="ChEBI" id="CHEBI:83421"/>
        <dbReference type="EC" id="3.1.3.16"/>
    </reaction>
</comment>
<dbReference type="Gene3D" id="3.60.21.10">
    <property type="match status" value="1"/>
</dbReference>
<evidence type="ECO:0000256" key="7">
    <source>
        <dbReference type="ARBA" id="ARBA00048336"/>
    </source>
</evidence>
<evidence type="ECO:0000256" key="2">
    <source>
        <dbReference type="ARBA" id="ARBA00022723"/>
    </source>
</evidence>
<reference evidence="11 12" key="1">
    <citation type="submission" date="2017-06" db="EMBL/GenBank/DDBJ databases">
        <title>A platform for efficient transgenesis in Macrostomum lignano, a flatworm model organism for stem cell research.</title>
        <authorList>
            <person name="Berezikov E."/>
        </authorList>
    </citation>
    <scope>NUCLEOTIDE SEQUENCE [LARGE SCALE GENOMIC DNA]</scope>
    <source>
        <strain evidence="11">DV1</strain>
        <tissue evidence="11">Whole organism</tissue>
    </source>
</reference>
<comment type="cofactor">
    <cofactor evidence="1">
        <name>Mn(2+)</name>
        <dbReference type="ChEBI" id="CHEBI:29035"/>
    </cofactor>
</comment>
<dbReference type="EMBL" id="NIVC01000430">
    <property type="protein sequence ID" value="PAA83181.1"/>
    <property type="molecule type" value="Genomic_DNA"/>
</dbReference>
<evidence type="ECO:0000256" key="3">
    <source>
        <dbReference type="ARBA" id="ARBA00022801"/>
    </source>
</evidence>
<keyword evidence="12" id="KW-1185">Reference proteome</keyword>
<dbReference type="SMART" id="SM00156">
    <property type="entry name" value="PP2Ac"/>
    <property type="match status" value="1"/>
</dbReference>
<dbReference type="GO" id="GO:0005737">
    <property type="term" value="C:cytoplasm"/>
    <property type="evidence" value="ECO:0007669"/>
    <property type="project" value="TreeGrafter"/>
</dbReference>
<name>A0A267GAX8_9PLAT</name>
<dbReference type="InterPro" id="IPR006186">
    <property type="entry name" value="Ser/Thr-sp_prot-phosphatase"/>
</dbReference>
<dbReference type="InterPro" id="IPR029052">
    <property type="entry name" value="Metallo-depent_PP-like"/>
</dbReference>
<dbReference type="GO" id="GO:0046872">
    <property type="term" value="F:metal ion binding"/>
    <property type="evidence" value="ECO:0007669"/>
    <property type="project" value="UniProtKB-KW"/>
</dbReference>
<keyword evidence="3 8" id="KW-0378">Hydrolase</keyword>
<evidence type="ECO:0000256" key="8">
    <source>
        <dbReference type="RuleBase" id="RU004273"/>
    </source>
</evidence>
<dbReference type="STRING" id="282301.A0A267GAX8"/>
<feature type="domain" description="Serine/threonine specific protein phosphatases" evidence="10">
    <location>
        <begin position="233"/>
        <end position="238"/>
    </location>
</feature>
<evidence type="ECO:0000256" key="9">
    <source>
        <dbReference type="SAM" id="MobiDB-lite"/>
    </source>
</evidence>
<dbReference type="GO" id="GO:0005634">
    <property type="term" value="C:nucleus"/>
    <property type="evidence" value="ECO:0007669"/>
    <property type="project" value="TreeGrafter"/>
</dbReference>
<dbReference type="PROSITE" id="PS00125">
    <property type="entry name" value="SER_THR_PHOSPHATASE"/>
    <property type="match status" value="1"/>
</dbReference>
<accession>A0A267GAX8</accession>
<evidence type="ECO:0000313" key="12">
    <source>
        <dbReference type="Proteomes" id="UP000215902"/>
    </source>
</evidence>
<dbReference type="Pfam" id="PF00149">
    <property type="entry name" value="Metallophos"/>
    <property type="match status" value="1"/>
</dbReference>
<evidence type="ECO:0000256" key="6">
    <source>
        <dbReference type="ARBA" id="ARBA00047761"/>
    </source>
</evidence>
<comment type="catalytic activity">
    <reaction evidence="7 8">
        <text>O-phospho-L-threonyl-[protein] + H2O = L-threonyl-[protein] + phosphate</text>
        <dbReference type="Rhea" id="RHEA:47004"/>
        <dbReference type="Rhea" id="RHEA-COMP:11060"/>
        <dbReference type="Rhea" id="RHEA-COMP:11605"/>
        <dbReference type="ChEBI" id="CHEBI:15377"/>
        <dbReference type="ChEBI" id="CHEBI:30013"/>
        <dbReference type="ChEBI" id="CHEBI:43474"/>
        <dbReference type="ChEBI" id="CHEBI:61977"/>
        <dbReference type="EC" id="3.1.3.16"/>
    </reaction>
</comment>
<dbReference type="Proteomes" id="UP000215902">
    <property type="component" value="Unassembled WGS sequence"/>
</dbReference>
<proteinExistence type="inferred from homology"/>
<dbReference type="PRINTS" id="PR00114">
    <property type="entry name" value="STPHPHTASE"/>
</dbReference>
<dbReference type="SUPFAM" id="SSF56300">
    <property type="entry name" value="Metallo-dependent phosphatases"/>
    <property type="match status" value="1"/>
</dbReference>
<dbReference type="PANTHER" id="PTHR11668">
    <property type="entry name" value="SERINE/THREONINE PROTEIN PHOSPHATASE"/>
    <property type="match status" value="1"/>
</dbReference>
<sequence>MRELYIHRYGQSVDATLSMSRFLAKVHTPQKSRLHSLGYIEHCTNRPTVMPQAQQTKMGKAGNIGNALDPRVFEADGKTPTERVSYRNSILSMPSQEEIDRVSLFDDCSQPMSMIDIDLTDVEHQILHSEFDQQGNLKSSFVTEQLCYTVAKLSRDHFRREPALLEIGRPTFIVGDLHGQFRDLLRILDALGYPPTDSVLFLGDYVDRGQCSLEVIVTLLLMKIRYPDRVYILRGNHEVAKVNKRYGFKNECLNRFNHLNVYTIFNRVFDYLPVAALIDSQFFCCHGGISEVLLRQQPGVENLKRVVNAIRRPFSSLSHRDLETDLLWSDPMEDTPEMVEKPTKDQPKQKSAQGQQQKKTSRGKPVFSASSRGIGYKFNSDATDQFVRRNSLKAVIRAHQVMKMGLSVQHNMQCITVFSAPGYFNNKNYGAVAYLMKMDNSELVESIRVLQFSPNSCGGGGMKGQ</sequence>
<feature type="compositionally biased region" description="Basic and acidic residues" evidence="9">
    <location>
        <begin position="338"/>
        <end position="348"/>
    </location>
</feature>
<dbReference type="AlphaFoldDB" id="A0A267GAX8"/>
<dbReference type="CDD" id="cd00144">
    <property type="entry name" value="MPP_PPP_family"/>
    <property type="match status" value="1"/>
</dbReference>
<dbReference type="GO" id="GO:0004722">
    <property type="term" value="F:protein serine/threonine phosphatase activity"/>
    <property type="evidence" value="ECO:0007669"/>
    <property type="project" value="UniProtKB-EC"/>
</dbReference>
<evidence type="ECO:0000256" key="4">
    <source>
        <dbReference type="ARBA" id="ARBA00022912"/>
    </source>
</evidence>
<dbReference type="InterPro" id="IPR050341">
    <property type="entry name" value="PP1_catalytic_subunit"/>
</dbReference>